<proteinExistence type="predicted"/>
<name>A0A224XSP5_9HEMI</name>
<sequence>MCLIQNIWLRISSIFRMFFGCLRSYCTCNGASQIRFCLFCFYLHGWNLFMVIRFGRFFVYYFWLRISSIFRLLFRCLRSY</sequence>
<accession>A0A224XSP5</accession>
<reference evidence="1" key="1">
    <citation type="journal article" date="2018" name="PLoS Negl. Trop. Dis.">
        <title>An insight into the salivary gland and fat body transcriptome of Panstrongylus lignarius (Hemiptera: Heteroptera), the main vector of Chagas disease in Peru.</title>
        <authorList>
            <person name="Nevoa J.C."/>
            <person name="Mendes M.T."/>
            <person name="da Silva M.V."/>
            <person name="Soares S.C."/>
            <person name="Oliveira C.J.F."/>
            <person name="Ribeiro J.M.C."/>
        </authorList>
    </citation>
    <scope>NUCLEOTIDE SEQUENCE</scope>
</reference>
<protein>
    <submittedName>
        <fullName evidence="1">Uncharacterized protein</fullName>
    </submittedName>
</protein>
<evidence type="ECO:0000313" key="1">
    <source>
        <dbReference type="EMBL" id="JAW15565.1"/>
    </source>
</evidence>
<dbReference type="AlphaFoldDB" id="A0A224XSP5"/>
<organism evidence="1">
    <name type="scientific">Panstrongylus lignarius</name>
    <dbReference type="NCBI Taxonomy" id="156445"/>
    <lineage>
        <taxon>Eukaryota</taxon>
        <taxon>Metazoa</taxon>
        <taxon>Ecdysozoa</taxon>
        <taxon>Arthropoda</taxon>
        <taxon>Hexapoda</taxon>
        <taxon>Insecta</taxon>
        <taxon>Pterygota</taxon>
        <taxon>Neoptera</taxon>
        <taxon>Paraneoptera</taxon>
        <taxon>Hemiptera</taxon>
        <taxon>Heteroptera</taxon>
        <taxon>Panheteroptera</taxon>
        <taxon>Cimicomorpha</taxon>
        <taxon>Reduviidae</taxon>
        <taxon>Triatominae</taxon>
        <taxon>Panstrongylus</taxon>
    </lineage>
</organism>
<dbReference type="EMBL" id="GFTR01000861">
    <property type="protein sequence ID" value="JAW15565.1"/>
    <property type="molecule type" value="Transcribed_RNA"/>
</dbReference>